<feature type="transmembrane region" description="Helical" evidence="7">
    <location>
        <begin position="140"/>
        <end position="163"/>
    </location>
</feature>
<dbReference type="PANTHER" id="PTHR14207">
    <property type="entry name" value="STEROL ISOMERASE"/>
    <property type="match status" value="1"/>
</dbReference>
<dbReference type="EMBL" id="KN846956">
    <property type="protein sequence ID" value="KIW72807.1"/>
    <property type="molecule type" value="Genomic_DNA"/>
</dbReference>
<comment type="similarity">
    <text evidence="2">Belongs to the EBP family.</text>
</comment>
<sequence>MASTVEMATSPPFKLDAGTAFSLAVAFSLMPSAQALAAYALPKSTPRKLYFLFLWHAYDFLTHFIIEGSYLYHCFFSYRQLPARTPDISHPAAWGGDPQACLYNRPDRRYGAIYSQAPMARLWQEYAKADRRWGGADLTVISLEILTVGLAGPAAVYVCYLITKFANSTEEAHKGRYLPALWFTAIALATGELYGGFMTFAPEWLSGNTALASDDPVYLWLYLVFFNMLWVFIPLWVLYTAFMEISSAFKVATTINVSKKRS</sequence>
<comment type="subcellular location">
    <subcellularLocation>
        <location evidence="1">Membrane</location>
        <topology evidence="1">Multi-pass membrane protein</topology>
    </subcellularLocation>
</comment>
<dbReference type="GO" id="GO:0047750">
    <property type="term" value="F:cholestenol delta-isomerase activity"/>
    <property type="evidence" value="ECO:0007669"/>
    <property type="project" value="InterPro"/>
</dbReference>
<dbReference type="Pfam" id="PF05241">
    <property type="entry name" value="EBP"/>
    <property type="match status" value="1"/>
</dbReference>
<dbReference type="AlphaFoldDB" id="A0A0D2EER9"/>
<evidence type="ECO:0000259" key="8">
    <source>
        <dbReference type="PROSITE" id="PS51751"/>
    </source>
</evidence>
<evidence type="ECO:0000256" key="7">
    <source>
        <dbReference type="SAM" id="Phobius"/>
    </source>
</evidence>
<name>A0A0D2EER9_9EURO</name>
<evidence type="ECO:0000256" key="2">
    <source>
        <dbReference type="ARBA" id="ARBA00008337"/>
    </source>
</evidence>
<dbReference type="InterPro" id="IPR033118">
    <property type="entry name" value="EXPERA"/>
</dbReference>
<reference evidence="9 10" key="1">
    <citation type="submission" date="2015-01" db="EMBL/GenBank/DDBJ databases">
        <title>The Genome Sequence of Capronia semiimmersa CBS27337.</title>
        <authorList>
            <consortium name="The Broad Institute Genomics Platform"/>
            <person name="Cuomo C."/>
            <person name="de Hoog S."/>
            <person name="Gorbushina A."/>
            <person name="Stielow B."/>
            <person name="Teixiera M."/>
            <person name="Abouelleil A."/>
            <person name="Chapman S.B."/>
            <person name="Priest M."/>
            <person name="Young S.K."/>
            <person name="Wortman J."/>
            <person name="Nusbaum C."/>
            <person name="Birren B."/>
        </authorList>
    </citation>
    <scope>NUCLEOTIDE SEQUENCE [LARGE SCALE GENOMIC DNA]</scope>
    <source>
        <strain evidence="9 10">CBS 27337</strain>
    </source>
</reference>
<dbReference type="PROSITE" id="PS51751">
    <property type="entry name" value="EXPERA"/>
    <property type="match status" value="1"/>
</dbReference>
<evidence type="ECO:0000256" key="5">
    <source>
        <dbReference type="ARBA" id="ARBA00023136"/>
    </source>
</evidence>
<dbReference type="PANTHER" id="PTHR14207:SF1">
    <property type="entry name" value="EMOPAMIL-BINDING PROTEIN-LIKE"/>
    <property type="match status" value="1"/>
</dbReference>
<evidence type="ECO:0000256" key="4">
    <source>
        <dbReference type="ARBA" id="ARBA00022989"/>
    </source>
</evidence>
<organism evidence="9 10">
    <name type="scientific">Phialophora macrospora</name>
    <dbReference type="NCBI Taxonomy" id="1851006"/>
    <lineage>
        <taxon>Eukaryota</taxon>
        <taxon>Fungi</taxon>
        <taxon>Dikarya</taxon>
        <taxon>Ascomycota</taxon>
        <taxon>Pezizomycotina</taxon>
        <taxon>Eurotiomycetes</taxon>
        <taxon>Chaetothyriomycetidae</taxon>
        <taxon>Chaetothyriales</taxon>
        <taxon>Herpotrichiellaceae</taxon>
        <taxon>Phialophora</taxon>
    </lineage>
</organism>
<keyword evidence="3 6" id="KW-0812">Transmembrane</keyword>
<protein>
    <recommendedName>
        <fullName evidence="8">EXPERA domain-containing protein</fullName>
    </recommendedName>
</protein>
<dbReference type="STRING" id="5601.A0A0D2EER9"/>
<evidence type="ECO:0000313" key="10">
    <source>
        <dbReference type="Proteomes" id="UP000054266"/>
    </source>
</evidence>
<evidence type="ECO:0000313" key="9">
    <source>
        <dbReference type="EMBL" id="KIW72807.1"/>
    </source>
</evidence>
<feature type="transmembrane region" description="Helical" evidence="7">
    <location>
        <begin position="49"/>
        <end position="72"/>
    </location>
</feature>
<accession>A0A0D2EER9</accession>
<proteinExistence type="inferred from homology"/>
<keyword evidence="4 6" id="KW-1133">Transmembrane helix</keyword>
<dbReference type="HOGENOM" id="CLU_072128_1_0_1"/>
<evidence type="ECO:0000256" key="6">
    <source>
        <dbReference type="PROSITE-ProRule" id="PRU01087"/>
    </source>
</evidence>
<dbReference type="InterPro" id="IPR007905">
    <property type="entry name" value="EBP"/>
</dbReference>
<feature type="transmembrane region" description="Helical" evidence="7">
    <location>
        <begin position="217"/>
        <end position="239"/>
    </location>
</feature>
<evidence type="ECO:0000256" key="3">
    <source>
        <dbReference type="ARBA" id="ARBA00022692"/>
    </source>
</evidence>
<feature type="transmembrane region" description="Helical" evidence="7">
    <location>
        <begin position="175"/>
        <end position="197"/>
    </location>
</feature>
<feature type="transmembrane region" description="Helical" evidence="7">
    <location>
        <begin position="20"/>
        <end position="42"/>
    </location>
</feature>
<gene>
    <name evidence="9" type="ORF">PV04_00979</name>
</gene>
<dbReference type="GO" id="GO:0005783">
    <property type="term" value="C:endoplasmic reticulum"/>
    <property type="evidence" value="ECO:0007669"/>
    <property type="project" value="TreeGrafter"/>
</dbReference>
<dbReference type="GO" id="GO:0016020">
    <property type="term" value="C:membrane"/>
    <property type="evidence" value="ECO:0007669"/>
    <property type="project" value="UniProtKB-SubCell"/>
</dbReference>
<dbReference type="GO" id="GO:0016125">
    <property type="term" value="P:sterol metabolic process"/>
    <property type="evidence" value="ECO:0007669"/>
    <property type="project" value="InterPro"/>
</dbReference>
<evidence type="ECO:0000256" key="1">
    <source>
        <dbReference type="ARBA" id="ARBA00004141"/>
    </source>
</evidence>
<keyword evidence="5 6" id="KW-0472">Membrane</keyword>
<feature type="domain" description="EXPERA" evidence="8">
    <location>
        <begin position="48"/>
        <end position="238"/>
    </location>
</feature>
<dbReference type="Proteomes" id="UP000054266">
    <property type="component" value="Unassembled WGS sequence"/>
</dbReference>
<keyword evidence="10" id="KW-1185">Reference proteome</keyword>